<dbReference type="EMBL" id="FTMN01000010">
    <property type="protein sequence ID" value="SIQ87829.1"/>
    <property type="molecule type" value="Genomic_DNA"/>
</dbReference>
<protein>
    <submittedName>
        <fullName evidence="1">SapC protein</fullName>
    </submittedName>
</protein>
<reference evidence="1 2" key="1">
    <citation type="submission" date="2017-01" db="EMBL/GenBank/DDBJ databases">
        <authorList>
            <person name="Mah S.A."/>
            <person name="Swanson W.J."/>
            <person name="Moy G.W."/>
            <person name="Vacquier V.D."/>
        </authorList>
    </citation>
    <scope>NUCLEOTIDE SEQUENCE [LARGE SCALE GENOMIC DNA]</scope>
    <source>
        <strain evidence="1 2">DSM 7027</strain>
    </source>
</reference>
<gene>
    <name evidence="1" type="ORF">SAMN05421647_11085</name>
</gene>
<dbReference type="InterPro" id="IPR010836">
    <property type="entry name" value="SapC"/>
</dbReference>
<accession>A0A1N6WCF2</accession>
<evidence type="ECO:0000313" key="1">
    <source>
        <dbReference type="EMBL" id="SIQ87829.1"/>
    </source>
</evidence>
<evidence type="ECO:0000313" key="2">
    <source>
        <dbReference type="Proteomes" id="UP000186895"/>
    </source>
</evidence>
<organism evidence="1 2">
    <name type="scientific">Marinobacterium stanieri</name>
    <dbReference type="NCBI Taxonomy" id="49186"/>
    <lineage>
        <taxon>Bacteria</taxon>
        <taxon>Pseudomonadati</taxon>
        <taxon>Pseudomonadota</taxon>
        <taxon>Gammaproteobacteria</taxon>
        <taxon>Oceanospirillales</taxon>
        <taxon>Oceanospirillaceae</taxon>
        <taxon>Marinobacterium</taxon>
    </lineage>
</organism>
<name>A0A1N6WCF2_9GAMM</name>
<keyword evidence="2" id="KW-1185">Reference proteome</keyword>
<dbReference type="Proteomes" id="UP000186895">
    <property type="component" value="Unassembled WGS sequence"/>
</dbReference>
<sequence>MDRYIALNAEQHQQLGWHGIDSLKFAAKTDTAPVLLEELPHLIPTMPVAFLELPSTDTAPARFEAVALLSLIPEHNLFVAPNGRWMGGYLPAALRAYPFRLLPRKDKEGLALCFDQTSGLLTDQPTEEQRFFKPDGEPSDKLNALLGFMQQCEAGRARTRQAVSLLAKHNLIKPWSLKLATEKGQNAQIKGIYRVDEAALNSLSAEALKELQEGQALALAYGQMLSQQRIKGFQKLYQLHTKLEEHAQSVSEEDVAEYFEGKDDTLSFNF</sequence>
<dbReference type="STRING" id="49186.SAMN05421647_11085"/>
<dbReference type="RefSeq" id="WP_076465293.1">
    <property type="nucleotide sequence ID" value="NZ_FTMN01000010.1"/>
</dbReference>
<dbReference type="Pfam" id="PF07277">
    <property type="entry name" value="SapC"/>
    <property type="match status" value="1"/>
</dbReference>
<proteinExistence type="predicted"/>
<dbReference type="AlphaFoldDB" id="A0A1N6WCF2"/>